<comment type="subunit">
    <text evidence="7">Homodimer.</text>
</comment>
<keyword evidence="9" id="KW-1185">Reference proteome</keyword>
<dbReference type="InterPro" id="IPR005255">
    <property type="entry name" value="PdxA_fam"/>
</dbReference>
<feature type="binding site" evidence="7">
    <location>
        <position position="148"/>
    </location>
    <ligand>
        <name>substrate</name>
    </ligand>
</feature>
<dbReference type="GO" id="GO:0042823">
    <property type="term" value="P:pyridoxal phosphate biosynthetic process"/>
    <property type="evidence" value="ECO:0007669"/>
    <property type="project" value="UniProtKB-UniRule"/>
</dbReference>
<dbReference type="GO" id="GO:0008615">
    <property type="term" value="P:pyridoxine biosynthetic process"/>
    <property type="evidence" value="ECO:0007669"/>
    <property type="project" value="UniProtKB-UniRule"/>
</dbReference>
<gene>
    <name evidence="7 8" type="primary">pdxA</name>
    <name evidence="8" type="ORF">PQG83_15735</name>
</gene>
<keyword evidence="4 7" id="KW-0560">Oxidoreductase</keyword>
<keyword evidence="5 7" id="KW-0520">NAD</keyword>
<feature type="binding site" evidence="7">
    <location>
        <position position="304"/>
    </location>
    <ligand>
        <name>substrate</name>
    </ligand>
</feature>
<proteinExistence type="inferred from homology"/>
<feature type="binding site" evidence="7">
    <location>
        <position position="286"/>
    </location>
    <ligand>
        <name>substrate</name>
    </ligand>
</feature>
<comment type="pathway">
    <text evidence="7">Cofactor biosynthesis; pyridoxine 5'-phosphate biosynthesis; pyridoxine 5'-phosphate from D-erythrose 4-phosphate: step 4/5.</text>
</comment>
<dbReference type="Pfam" id="PF04166">
    <property type="entry name" value="PdxA"/>
    <property type="match status" value="1"/>
</dbReference>
<keyword evidence="6 7" id="KW-0664">Pyridoxine biosynthesis</keyword>
<feature type="binding site" evidence="7">
    <location>
        <position position="278"/>
    </location>
    <ligand>
        <name>a divalent metal cation</name>
        <dbReference type="ChEBI" id="CHEBI:60240"/>
        <note>ligand shared between dimeric partners</note>
    </ligand>
</feature>
<keyword evidence="2 7" id="KW-0479">Metal-binding</keyword>
<comment type="similarity">
    <text evidence="7">Belongs to the PdxA family.</text>
</comment>
<dbReference type="EMBL" id="CP116968">
    <property type="protein sequence ID" value="WNM61192.1"/>
    <property type="molecule type" value="Genomic_DNA"/>
</dbReference>
<comment type="catalytic activity">
    <reaction evidence="7">
        <text>4-(phosphooxy)-L-threonine + NAD(+) = 3-amino-2-oxopropyl phosphate + CO2 + NADH</text>
        <dbReference type="Rhea" id="RHEA:32275"/>
        <dbReference type="ChEBI" id="CHEBI:16526"/>
        <dbReference type="ChEBI" id="CHEBI:57279"/>
        <dbReference type="ChEBI" id="CHEBI:57540"/>
        <dbReference type="ChEBI" id="CHEBI:57945"/>
        <dbReference type="ChEBI" id="CHEBI:58452"/>
        <dbReference type="EC" id="1.1.1.262"/>
    </reaction>
</comment>
<feature type="binding site" evidence="7">
    <location>
        <position position="223"/>
    </location>
    <ligand>
        <name>a divalent metal cation</name>
        <dbReference type="ChEBI" id="CHEBI:60240"/>
        <note>ligand shared between dimeric partners</note>
    </ligand>
</feature>
<evidence type="ECO:0000256" key="7">
    <source>
        <dbReference type="HAMAP-Rule" id="MF_00536"/>
    </source>
</evidence>
<comment type="function">
    <text evidence="7">Catalyzes the NAD(P)-dependent oxidation of 4-(phosphooxy)-L-threonine (HTP) into 2-amino-3-oxo-4-(phosphooxy)butyric acid which spontaneously decarboxylates to form 3-amino-2-oxopropyl phosphate (AHAP).</text>
</comment>
<dbReference type="AlphaFoldDB" id="A0AA96GH75"/>
<dbReference type="GO" id="GO:0005737">
    <property type="term" value="C:cytoplasm"/>
    <property type="evidence" value="ECO:0007669"/>
    <property type="project" value="UniProtKB-SubCell"/>
</dbReference>
<evidence type="ECO:0000256" key="2">
    <source>
        <dbReference type="ARBA" id="ARBA00022723"/>
    </source>
</evidence>
<evidence type="ECO:0000256" key="6">
    <source>
        <dbReference type="ARBA" id="ARBA00023096"/>
    </source>
</evidence>
<evidence type="ECO:0000256" key="4">
    <source>
        <dbReference type="ARBA" id="ARBA00023002"/>
    </source>
</evidence>
<dbReference type="Gene3D" id="3.40.718.10">
    <property type="entry name" value="Isopropylmalate Dehydrogenase"/>
    <property type="match status" value="1"/>
</dbReference>
<dbReference type="EC" id="1.1.1.262" evidence="7"/>
<evidence type="ECO:0000313" key="9">
    <source>
        <dbReference type="Proteomes" id="UP001302494"/>
    </source>
</evidence>
<accession>A0AA96GH75</accession>
<keyword evidence="3 7" id="KW-0521">NADP</keyword>
<dbReference type="GO" id="GO:0050570">
    <property type="term" value="F:4-hydroxythreonine-4-phosphate dehydrogenase activity"/>
    <property type="evidence" value="ECO:0007669"/>
    <property type="project" value="UniProtKB-UniRule"/>
</dbReference>
<comment type="cofactor">
    <cofactor evidence="7">
        <name>a divalent metal cation</name>
        <dbReference type="ChEBI" id="CHEBI:60240"/>
    </cofactor>
    <text evidence="7">Binds 1 divalent metal cation per subunit.</text>
</comment>
<feature type="binding site" evidence="7">
    <location>
        <position position="178"/>
    </location>
    <ligand>
        <name>a divalent metal cation</name>
        <dbReference type="ChEBI" id="CHEBI:60240"/>
        <note>ligand shared between dimeric partners</note>
    </ligand>
</feature>
<dbReference type="HAMAP" id="MF_00536">
    <property type="entry name" value="PdxA"/>
    <property type="match status" value="1"/>
</dbReference>
<feature type="binding site" evidence="7">
    <location>
        <position position="149"/>
    </location>
    <ligand>
        <name>substrate</name>
    </ligand>
</feature>
<dbReference type="InterPro" id="IPR037510">
    <property type="entry name" value="PdxA"/>
</dbReference>
<dbReference type="PANTHER" id="PTHR30004">
    <property type="entry name" value="4-HYDROXYTHREONINE-4-PHOSPHATE DEHYDROGENASE"/>
    <property type="match status" value="1"/>
</dbReference>
<comment type="subcellular location">
    <subcellularLocation>
        <location evidence="7">Cytoplasm</location>
    </subcellularLocation>
</comment>
<evidence type="ECO:0000313" key="8">
    <source>
        <dbReference type="EMBL" id="WNM61192.1"/>
    </source>
</evidence>
<dbReference type="GO" id="GO:0046872">
    <property type="term" value="F:metal ion binding"/>
    <property type="evidence" value="ECO:0007669"/>
    <property type="project" value="UniProtKB-UniRule"/>
</dbReference>
<dbReference type="PANTHER" id="PTHR30004:SF6">
    <property type="entry name" value="D-THREONATE 4-PHOSPHATE DEHYDROGENASE"/>
    <property type="match status" value="1"/>
</dbReference>
<dbReference type="Proteomes" id="UP001302494">
    <property type="component" value="Chromosome"/>
</dbReference>
<protein>
    <recommendedName>
        <fullName evidence="7">4-hydroxythreonine-4-phosphate dehydrogenase</fullName>
        <ecNumber evidence="7">1.1.1.262</ecNumber>
    </recommendedName>
    <alternativeName>
        <fullName evidence="7">4-(phosphohydroxy)-L-threonine dehydrogenase</fullName>
    </alternativeName>
</protein>
<dbReference type="SUPFAM" id="SSF53659">
    <property type="entry name" value="Isocitrate/Isopropylmalate dehydrogenase-like"/>
    <property type="match status" value="1"/>
</dbReference>
<organism evidence="8 9">
    <name type="scientific">Candidatus Nitrospira neomarina</name>
    <dbReference type="NCBI Taxonomy" id="3020899"/>
    <lineage>
        <taxon>Bacteria</taxon>
        <taxon>Pseudomonadati</taxon>
        <taxon>Nitrospirota</taxon>
        <taxon>Nitrospiria</taxon>
        <taxon>Nitrospirales</taxon>
        <taxon>Nitrospiraceae</taxon>
        <taxon>Nitrospira</taxon>
    </lineage>
</organism>
<keyword evidence="1 7" id="KW-0963">Cytoplasm</keyword>
<dbReference type="RefSeq" id="WP_312742989.1">
    <property type="nucleotide sequence ID" value="NZ_CP116968.1"/>
</dbReference>
<evidence type="ECO:0000256" key="5">
    <source>
        <dbReference type="ARBA" id="ARBA00023027"/>
    </source>
</evidence>
<feature type="binding site" evidence="7">
    <location>
        <position position="295"/>
    </location>
    <ligand>
        <name>substrate</name>
    </ligand>
</feature>
<comment type="miscellaneous">
    <text evidence="7">The active site is located at the dimer interface.</text>
</comment>
<name>A0AA96GH75_9BACT</name>
<dbReference type="GO" id="GO:0051287">
    <property type="term" value="F:NAD binding"/>
    <property type="evidence" value="ECO:0007669"/>
    <property type="project" value="InterPro"/>
</dbReference>
<sequence>MASAQPTNPLLAITMGDPAGIGPEIIVKALQLPKIWRVCRPLVIGSRTILEYTAQSLGASLVLMPVSGHETLPDSRMFRRGSLPVLDPFSGSVRPVRIGRVTARSGDMAVTCIQTAVRLAQAGCVQGIVTAPINKHAMHLAGHTYPGHTEMLADLTNAKESGMMIVGGPLKILFATTHLALRDVPNLLTSPTVLRAIRLAHQGLTCLFHIQKPHIGVAGLNPHAGENGLFGDEEGRIIQPAIRQAKKQGIACSGPHPADTLFGKAVRGSFDGIVALYHDQGLIPLKTVAFGHCVNITVGLPIIRTSVDHGTAYDIAGQGKADPMSLVEAIEMAAKLATHSP</sequence>
<dbReference type="KEGG" id="nneo:PQG83_15735"/>
<reference evidence="8 9" key="1">
    <citation type="submission" date="2023-01" db="EMBL/GenBank/DDBJ databases">
        <title>Cultivation and genomic characterization of new, ubiquitous marine nitrite-oxidizing bacteria from the Nitrospirales.</title>
        <authorList>
            <person name="Mueller A.J."/>
            <person name="Daebeler A."/>
            <person name="Herbold C.W."/>
            <person name="Kirkegaard R.H."/>
            <person name="Daims H."/>
        </authorList>
    </citation>
    <scope>NUCLEOTIDE SEQUENCE [LARGE SCALE GENOMIC DNA]</scope>
    <source>
        <strain evidence="8 9">DK</strain>
    </source>
</reference>
<dbReference type="NCBIfam" id="TIGR00557">
    <property type="entry name" value="pdxA"/>
    <property type="match status" value="1"/>
</dbReference>
<evidence type="ECO:0000256" key="3">
    <source>
        <dbReference type="ARBA" id="ARBA00022857"/>
    </source>
</evidence>
<evidence type="ECO:0000256" key="1">
    <source>
        <dbReference type="ARBA" id="ARBA00022490"/>
    </source>
</evidence>